<accession>A0A382G2Z6</accession>
<dbReference type="GO" id="GO:0055085">
    <property type="term" value="P:transmembrane transport"/>
    <property type="evidence" value="ECO:0007669"/>
    <property type="project" value="TreeGrafter"/>
</dbReference>
<organism evidence="1">
    <name type="scientific">marine metagenome</name>
    <dbReference type="NCBI Taxonomy" id="408172"/>
    <lineage>
        <taxon>unclassified sequences</taxon>
        <taxon>metagenomes</taxon>
        <taxon>ecological metagenomes</taxon>
    </lineage>
</organism>
<protein>
    <recommendedName>
        <fullName evidence="2">Outer membrane protein beta-barrel domain-containing protein</fullName>
    </recommendedName>
</protein>
<evidence type="ECO:0008006" key="2">
    <source>
        <dbReference type="Google" id="ProtNLM"/>
    </source>
</evidence>
<dbReference type="Pfam" id="PF03922">
    <property type="entry name" value="OmpW"/>
    <property type="match status" value="1"/>
</dbReference>
<dbReference type="PANTHER" id="PTHR36920:SF1">
    <property type="entry name" value="OUTER MEMBRANE PROTEIN W"/>
    <property type="match status" value="1"/>
</dbReference>
<proteinExistence type="predicted"/>
<reference evidence="1" key="1">
    <citation type="submission" date="2018-05" db="EMBL/GenBank/DDBJ databases">
        <authorList>
            <person name="Lanie J.A."/>
            <person name="Ng W.-L."/>
            <person name="Kazmierczak K.M."/>
            <person name="Andrzejewski T.M."/>
            <person name="Davidsen T.M."/>
            <person name="Wayne K.J."/>
            <person name="Tettelin H."/>
            <person name="Glass J.I."/>
            <person name="Rusch D."/>
            <person name="Podicherti R."/>
            <person name="Tsui H.-C.T."/>
            <person name="Winkler M.E."/>
        </authorList>
    </citation>
    <scope>NUCLEOTIDE SEQUENCE</scope>
</reference>
<sequence>MEMRLVKKITLIFCITLIGIGLADTTKAEVTEGNWIVRSGYTFLVPQLSNESLIEIEKYSMPTLSFSYLVTDNLAIEFLAGIPTSIDVNDRSMGTSSKLATFTPIAPNATLQYYFKPKDARFRPYIGAGLLYSSFHKEKAYGILEGASFRIDKSLDHLYQMGFDYEVNEKISLNLDVRKLKTSSSALATDLDRTIMGNNAPPQMRFAMDMQPITVSLNVAWVFDRPERANQRRLKNKEVLEAMKQRREKLKLEKRGL</sequence>
<dbReference type="Gene3D" id="2.40.160.20">
    <property type="match status" value="1"/>
</dbReference>
<name>A0A382G2Z6_9ZZZZ</name>
<dbReference type="SUPFAM" id="SSF56925">
    <property type="entry name" value="OMPA-like"/>
    <property type="match status" value="1"/>
</dbReference>
<evidence type="ECO:0000313" key="1">
    <source>
        <dbReference type="EMBL" id="SVB69630.1"/>
    </source>
</evidence>
<dbReference type="GO" id="GO:0019867">
    <property type="term" value="C:outer membrane"/>
    <property type="evidence" value="ECO:0007669"/>
    <property type="project" value="InterPro"/>
</dbReference>
<dbReference type="PANTHER" id="PTHR36920">
    <property type="match status" value="1"/>
</dbReference>
<gene>
    <name evidence="1" type="ORF">METZ01_LOCUS222484</name>
</gene>
<dbReference type="InterPro" id="IPR011250">
    <property type="entry name" value="OMP/PagP_B-barrel"/>
</dbReference>
<dbReference type="AlphaFoldDB" id="A0A382G2Z6"/>
<dbReference type="InterPro" id="IPR005618">
    <property type="entry name" value="OMPW"/>
</dbReference>
<dbReference type="EMBL" id="UINC01053291">
    <property type="protein sequence ID" value="SVB69630.1"/>
    <property type="molecule type" value="Genomic_DNA"/>
</dbReference>